<dbReference type="EMBL" id="AWSU01000256">
    <property type="protein sequence ID" value="ERI75353.1"/>
    <property type="molecule type" value="Genomic_DNA"/>
</dbReference>
<comment type="caution">
    <text evidence="1">The sequence shown here is derived from an EMBL/GenBank/DDBJ whole genome shotgun (WGS) entry which is preliminary data.</text>
</comment>
<reference evidence="1 2" key="1">
    <citation type="submission" date="2013-07" db="EMBL/GenBank/DDBJ databases">
        <authorList>
            <person name="Weinstock G."/>
            <person name="Sodergren E."/>
            <person name="Wylie T."/>
            <person name="Fulton L."/>
            <person name="Fulton R."/>
            <person name="Fronick C."/>
            <person name="O'Laughlin M."/>
            <person name="Godfrey J."/>
            <person name="Miner T."/>
            <person name="Herter B."/>
            <person name="Appelbaum E."/>
            <person name="Cordes M."/>
            <person name="Lek S."/>
            <person name="Wollam A."/>
            <person name="Pepin K.H."/>
            <person name="Palsikar V.B."/>
            <person name="Mitreva M."/>
            <person name="Wilson R.K."/>
        </authorList>
    </citation>
    <scope>NUCLEOTIDE SEQUENCE [LARGE SCALE GENOMIC DNA]</scope>
    <source>
        <strain evidence="1 2">ATCC 14940</strain>
    </source>
</reference>
<proteinExistence type="predicted"/>
<sequence length="88" mass="10300">MLFFIVLKNKQIVNIADRITALSFPYLFGIDSDIFEYLTFNFHGSIMTSMKQARHENTCSSDNAICVKYTAWPSESEKKRENKWKINL</sequence>
<organism evidence="1 2">
    <name type="scientific">[Clostridium] symbiosum ATCC 14940</name>
    <dbReference type="NCBI Taxonomy" id="411472"/>
    <lineage>
        <taxon>Bacteria</taxon>
        <taxon>Bacillati</taxon>
        <taxon>Bacillota</taxon>
        <taxon>Clostridia</taxon>
        <taxon>Lachnospirales</taxon>
        <taxon>Lachnospiraceae</taxon>
        <taxon>Otoolea</taxon>
    </lineage>
</organism>
<accession>A0ABC9TVC5</accession>
<evidence type="ECO:0000313" key="1">
    <source>
        <dbReference type="EMBL" id="ERI75353.1"/>
    </source>
</evidence>
<evidence type="ECO:0000313" key="2">
    <source>
        <dbReference type="Proteomes" id="UP000016491"/>
    </source>
</evidence>
<name>A0ABC9TVC5_CLOSY</name>
<protein>
    <submittedName>
        <fullName evidence="1">Uncharacterized protein</fullName>
    </submittedName>
</protein>
<gene>
    <name evidence="1" type="ORF">CLOSYM_03293</name>
</gene>
<dbReference type="AlphaFoldDB" id="A0ABC9TVC5"/>
<dbReference type="Proteomes" id="UP000016491">
    <property type="component" value="Unassembled WGS sequence"/>
</dbReference>